<proteinExistence type="predicted"/>
<evidence type="ECO:0000256" key="2">
    <source>
        <dbReference type="ARBA" id="ARBA00022448"/>
    </source>
</evidence>
<dbReference type="GO" id="GO:0006302">
    <property type="term" value="P:double-strand break repair"/>
    <property type="evidence" value="ECO:0007669"/>
    <property type="project" value="InterPro"/>
</dbReference>
<name>A0A6I1ULC9_STRMT</name>
<evidence type="ECO:0000256" key="7">
    <source>
        <dbReference type="ARBA" id="ARBA00023004"/>
    </source>
</evidence>
<protein>
    <submittedName>
        <fullName evidence="10">AAA family ATPase</fullName>
    </submittedName>
</protein>
<dbReference type="InterPro" id="IPR041685">
    <property type="entry name" value="AAA_GajA/Old/RecF-like"/>
</dbReference>
<keyword evidence="3" id="KW-1003">Cell membrane</keyword>
<keyword evidence="5" id="KW-0547">Nucleotide-binding</keyword>
<dbReference type="Proteomes" id="UP000436302">
    <property type="component" value="Unassembled WGS sequence"/>
</dbReference>
<evidence type="ECO:0000256" key="3">
    <source>
        <dbReference type="ARBA" id="ARBA00022475"/>
    </source>
</evidence>
<evidence type="ECO:0000256" key="1">
    <source>
        <dbReference type="ARBA" id="ARBA00004202"/>
    </source>
</evidence>
<gene>
    <name evidence="10" type="ORF">GEZ78_06790</name>
</gene>
<dbReference type="PROSITE" id="PS50893">
    <property type="entry name" value="ABC_TRANSPORTER_2"/>
    <property type="match status" value="1"/>
</dbReference>
<keyword evidence="7" id="KW-0408">Iron</keyword>
<evidence type="ECO:0000313" key="10">
    <source>
        <dbReference type="EMBL" id="MQP83287.1"/>
    </source>
</evidence>
<dbReference type="PANTHER" id="PTHR42771">
    <property type="entry name" value="IRON(3+)-HYDROXAMATE IMPORT ATP-BINDING PROTEIN FHUC"/>
    <property type="match status" value="1"/>
</dbReference>
<evidence type="ECO:0000256" key="8">
    <source>
        <dbReference type="ARBA" id="ARBA00023065"/>
    </source>
</evidence>
<dbReference type="InterPro" id="IPR051535">
    <property type="entry name" value="Siderophore_ABC-ATPase"/>
</dbReference>
<dbReference type="Pfam" id="PF13476">
    <property type="entry name" value="AAA_23"/>
    <property type="match status" value="1"/>
</dbReference>
<reference evidence="10 11" key="1">
    <citation type="submission" date="2019-10" db="EMBL/GenBank/DDBJ databases">
        <title>Streptococcus mitis of the oral and urogenital tracts.</title>
        <authorList>
            <person name="Price T."/>
            <person name="Mores C.R."/>
            <person name="Putonti C."/>
            <person name="Wolfe A.J."/>
        </authorList>
    </citation>
    <scope>NUCLEOTIDE SEQUENCE [LARGE SCALE GENOMIC DNA]</scope>
    <source>
        <strain evidence="10 11">SM39</strain>
    </source>
</reference>
<comment type="subcellular location">
    <subcellularLocation>
        <location evidence="1">Cell membrane</location>
        <topology evidence="1">Peripheral membrane protein</topology>
    </subcellularLocation>
</comment>
<keyword evidence="2" id="KW-0813">Transport</keyword>
<evidence type="ECO:0000313" key="11">
    <source>
        <dbReference type="Proteomes" id="UP000436302"/>
    </source>
</evidence>
<dbReference type="InterPro" id="IPR038729">
    <property type="entry name" value="Rad50/SbcC_AAA"/>
</dbReference>
<dbReference type="InterPro" id="IPR003439">
    <property type="entry name" value="ABC_transporter-like_ATP-bd"/>
</dbReference>
<dbReference type="SMART" id="SM00382">
    <property type="entry name" value="AAA"/>
    <property type="match status" value="1"/>
</dbReference>
<dbReference type="InterPro" id="IPR027417">
    <property type="entry name" value="P-loop_NTPase"/>
</dbReference>
<accession>A0A6I1ULC9</accession>
<evidence type="ECO:0000256" key="4">
    <source>
        <dbReference type="ARBA" id="ARBA00022496"/>
    </source>
</evidence>
<organism evidence="10 11">
    <name type="scientific">Streptococcus mitis</name>
    <dbReference type="NCBI Taxonomy" id="28037"/>
    <lineage>
        <taxon>Bacteria</taxon>
        <taxon>Bacillati</taxon>
        <taxon>Bacillota</taxon>
        <taxon>Bacilli</taxon>
        <taxon>Lactobacillales</taxon>
        <taxon>Streptococcaceae</taxon>
        <taxon>Streptococcus</taxon>
        <taxon>Streptococcus mitis group</taxon>
    </lineage>
</organism>
<keyword evidence="8" id="KW-0406">Ion transport</keyword>
<dbReference type="GO" id="GO:0016887">
    <property type="term" value="F:ATP hydrolysis activity"/>
    <property type="evidence" value="ECO:0007669"/>
    <property type="project" value="InterPro"/>
</dbReference>
<evidence type="ECO:0000256" key="6">
    <source>
        <dbReference type="ARBA" id="ARBA00022840"/>
    </source>
</evidence>
<dbReference type="Gene3D" id="3.40.50.300">
    <property type="entry name" value="P-loop containing nucleotide triphosphate hydrolases"/>
    <property type="match status" value="2"/>
</dbReference>
<dbReference type="GO" id="GO:0005886">
    <property type="term" value="C:plasma membrane"/>
    <property type="evidence" value="ECO:0007669"/>
    <property type="project" value="UniProtKB-SubCell"/>
</dbReference>
<evidence type="ECO:0000256" key="5">
    <source>
        <dbReference type="ARBA" id="ARBA00022741"/>
    </source>
</evidence>
<dbReference type="InterPro" id="IPR003593">
    <property type="entry name" value="AAA+_ATPase"/>
</dbReference>
<keyword evidence="6" id="KW-0067">ATP-binding</keyword>
<keyword evidence="9" id="KW-0472">Membrane</keyword>
<dbReference type="AlphaFoldDB" id="A0A6I1ULC9"/>
<keyword evidence="4" id="KW-0410">Iron transport</keyword>
<comment type="caution">
    <text evidence="10">The sequence shown here is derived from an EMBL/GenBank/DDBJ whole genome shotgun (WGS) entry which is preliminary data.</text>
</comment>
<dbReference type="Pfam" id="PF13175">
    <property type="entry name" value="AAA_15"/>
    <property type="match status" value="1"/>
</dbReference>
<evidence type="ECO:0000256" key="9">
    <source>
        <dbReference type="ARBA" id="ARBA00023136"/>
    </source>
</evidence>
<dbReference type="GO" id="GO:0006826">
    <property type="term" value="P:iron ion transport"/>
    <property type="evidence" value="ECO:0007669"/>
    <property type="project" value="UniProtKB-KW"/>
</dbReference>
<sequence>MKGDTMDAFVKEIRIKPIPKGKYYSEIPSINSIDSLNLSSPITFFMGENGSGKSTLLEGIAVSLGFNPEGGTVNFNFATKETHSNLSEYIQIVRGAKRPRDGFFLRAESFYNVATYLEDIYSREIAMGYKLDSYGGIPHERSHGQAFLGLVLNKFKPNGLYILDEPEAALSPQNQLAFMAKIYELTQSGAQFIIATHSPIITALPNSKIYNFNESIQEIDYHDSESYQITKLTLENPELILRNLLKK</sequence>
<dbReference type="EMBL" id="WIJV01000036">
    <property type="protein sequence ID" value="MQP83287.1"/>
    <property type="molecule type" value="Genomic_DNA"/>
</dbReference>
<dbReference type="PANTHER" id="PTHR42771:SF2">
    <property type="entry name" value="IRON(3+)-HYDROXAMATE IMPORT ATP-BINDING PROTEIN FHUC"/>
    <property type="match status" value="1"/>
</dbReference>
<dbReference type="SUPFAM" id="SSF52540">
    <property type="entry name" value="P-loop containing nucleoside triphosphate hydrolases"/>
    <property type="match status" value="1"/>
</dbReference>
<dbReference type="GO" id="GO:0005524">
    <property type="term" value="F:ATP binding"/>
    <property type="evidence" value="ECO:0007669"/>
    <property type="project" value="UniProtKB-KW"/>
</dbReference>